<name>A0AAD5N3J5_PARTN</name>
<gene>
    <name evidence="2" type="ORF">KIN20_020779</name>
</gene>
<dbReference type="AlphaFoldDB" id="A0AAD5N3J5"/>
<reference evidence="2" key="1">
    <citation type="submission" date="2021-06" db="EMBL/GenBank/DDBJ databases">
        <title>Parelaphostrongylus tenuis whole genome reference sequence.</title>
        <authorList>
            <person name="Garwood T.J."/>
            <person name="Larsen P.A."/>
            <person name="Fountain-Jones N.M."/>
            <person name="Garbe J.R."/>
            <person name="Macchietto M.G."/>
            <person name="Kania S.A."/>
            <person name="Gerhold R.W."/>
            <person name="Richards J.E."/>
            <person name="Wolf T.M."/>
        </authorList>
    </citation>
    <scope>NUCLEOTIDE SEQUENCE</scope>
    <source>
        <strain evidence="2">MNPRO001-30</strain>
        <tissue evidence="2">Meninges</tissue>
    </source>
</reference>
<evidence type="ECO:0000313" key="3">
    <source>
        <dbReference type="Proteomes" id="UP001196413"/>
    </source>
</evidence>
<comment type="caution">
    <text evidence="2">The sequence shown here is derived from an EMBL/GenBank/DDBJ whole genome shotgun (WGS) entry which is preliminary data.</text>
</comment>
<dbReference type="Proteomes" id="UP001196413">
    <property type="component" value="Unassembled WGS sequence"/>
</dbReference>
<protein>
    <submittedName>
        <fullName evidence="2">Uncharacterized protein</fullName>
    </submittedName>
</protein>
<evidence type="ECO:0000313" key="2">
    <source>
        <dbReference type="EMBL" id="KAJ1361506.1"/>
    </source>
</evidence>
<organism evidence="2 3">
    <name type="scientific">Parelaphostrongylus tenuis</name>
    <name type="common">Meningeal worm</name>
    <dbReference type="NCBI Taxonomy" id="148309"/>
    <lineage>
        <taxon>Eukaryota</taxon>
        <taxon>Metazoa</taxon>
        <taxon>Ecdysozoa</taxon>
        <taxon>Nematoda</taxon>
        <taxon>Chromadorea</taxon>
        <taxon>Rhabditida</taxon>
        <taxon>Rhabditina</taxon>
        <taxon>Rhabditomorpha</taxon>
        <taxon>Strongyloidea</taxon>
        <taxon>Metastrongylidae</taxon>
        <taxon>Parelaphostrongylus</taxon>
    </lineage>
</organism>
<dbReference type="EMBL" id="JAHQIW010004217">
    <property type="protein sequence ID" value="KAJ1361506.1"/>
    <property type="molecule type" value="Genomic_DNA"/>
</dbReference>
<accession>A0AAD5N3J5</accession>
<keyword evidence="3" id="KW-1185">Reference proteome</keyword>
<feature type="region of interest" description="Disordered" evidence="1">
    <location>
        <begin position="1"/>
        <end position="21"/>
    </location>
</feature>
<evidence type="ECO:0000256" key="1">
    <source>
        <dbReference type="SAM" id="MobiDB-lite"/>
    </source>
</evidence>
<proteinExistence type="predicted"/>
<sequence length="53" mass="6121">MADDSWPIEMSKPKQNLGKESRLQQFTRLQTQLGARLRLPPFLALQYPGHITL</sequence>